<dbReference type="SMART" id="SM00255">
    <property type="entry name" value="TIR"/>
    <property type="match status" value="4"/>
</dbReference>
<protein>
    <submittedName>
        <fullName evidence="3">TIR domain-containing protein</fullName>
    </submittedName>
</protein>
<dbReference type="Proteomes" id="UP000481033">
    <property type="component" value="Unassembled WGS sequence"/>
</dbReference>
<dbReference type="PROSITE" id="PS50104">
    <property type="entry name" value="TIR"/>
    <property type="match status" value="4"/>
</dbReference>
<comment type="caution">
    <text evidence="3">The sequence shown here is derived from an EMBL/GenBank/DDBJ whole genome shotgun (WGS) entry which is preliminary data.</text>
</comment>
<keyword evidence="1" id="KW-1133">Transmembrane helix</keyword>
<keyword evidence="1" id="KW-0472">Membrane</keyword>
<dbReference type="SUPFAM" id="SSF52200">
    <property type="entry name" value="Toll/Interleukin receptor TIR domain"/>
    <property type="match status" value="5"/>
</dbReference>
<organism evidence="3 4">
    <name type="scientific">Adonisia turfae CCMR0081</name>
    <dbReference type="NCBI Taxonomy" id="2292702"/>
    <lineage>
        <taxon>Bacteria</taxon>
        <taxon>Bacillati</taxon>
        <taxon>Cyanobacteriota</taxon>
        <taxon>Adonisia</taxon>
        <taxon>Adonisia turfae</taxon>
    </lineage>
</organism>
<accession>A0A6M0RVA1</accession>
<dbReference type="PANTHER" id="PTHR47508:SF3">
    <property type="entry name" value="TIR DOMAIN-CONTAINING PROTEIN"/>
    <property type="match status" value="1"/>
</dbReference>
<keyword evidence="4" id="KW-1185">Reference proteome</keyword>
<gene>
    <name evidence="3" type="ORF">DXZ20_31265</name>
</gene>
<feature type="transmembrane region" description="Helical" evidence="1">
    <location>
        <begin position="1452"/>
        <end position="1471"/>
    </location>
</feature>
<name>A0A6M0RVA1_9CYAN</name>
<dbReference type="Gene3D" id="3.40.50.10140">
    <property type="entry name" value="Toll/interleukin-1 receptor homology (TIR) domain"/>
    <property type="match status" value="5"/>
</dbReference>
<feature type="domain" description="TIR" evidence="2">
    <location>
        <begin position="239"/>
        <end position="373"/>
    </location>
</feature>
<evidence type="ECO:0000259" key="2">
    <source>
        <dbReference type="PROSITE" id="PS50104"/>
    </source>
</evidence>
<reference evidence="3 4" key="1">
    <citation type="journal article" date="2020" name="Microb. Ecol.">
        <title>Ecogenomics of the Marine Benthic Filamentous Cyanobacterium Adonisia.</title>
        <authorList>
            <person name="Walter J.M."/>
            <person name="Coutinho F.H."/>
            <person name="Leomil L."/>
            <person name="Hargreaves P.I."/>
            <person name="Campeao M.E."/>
            <person name="Vieira V.V."/>
            <person name="Silva B.S."/>
            <person name="Fistarol G.O."/>
            <person name="Salomon P.S."/>
            <person name="Sawabe T."/>
            <person name="Mino S."/>
            <person name="Hosokawa M."/>
            <person name="Miyashita H."/>
            <person name="Maruyama F."/>
            <person name="van Verk M.C."/>
            <person name="Dutilh B.E."/>
            <person name="Thompson C.C."/>
            <person name="Thompson F.L."/>
        </authorList>
    </citation>
    <scope>NUCLEOTIDE SEQUENCE [LARGE SCALE GENOMIC DNA]</scope>
    <source>
        <strain evidence="3 4">CCMR0081</strain>
    </source>
</reference>
<feature type="domain" description="TIR" evidence="2">
    <location>
        <begin position="669"/>
        <end position="799"/>
    </location>
</feature>
<dbReference type="EMBL" id="QXHD01000004">
    <property type="protein sequence ID" value="NEZ60046.1"/>
    <property type="molecule type" value="Genomic_DNA"/>
</dbReference>
<dbReference type="SMART" id="SM01080">
    <property type="entry name" value="CHASE2"/>
    <property type="match status" value="1"/>
</dbReference>
<evidence type="ECO:0000313" key="4">
    <source>
        <dbReference type="Proteomes" id="UP000481033"/>
    </source>
</evidence>
<feature type="domain" description="TIR" evidence="2">
    <location>
        <begin position="438"/>
        <end position="557"/>
    </location>
</feature>
<evidence type="ECO:0000313" key="3">
    <source>
        <dbReference type="EMBL" id="NEZ60046.1"/>
    </source>
</evidence>
<dbReference type="InterPro" id="IPR000157">
    <property type="entry name" value="TIR_dom"/>
</dbReference>
<dbReference type="InterPro" id="IPR007890">
    <property type="entry name" value="CHASE2"/>
</dbReference>
<dbReference type="Pfam" id="PF05226">
    <property type="entry name" value="CHASE2"/>
    <property type="match status" value="1"/>
</dbReference>
<dbReference type="GO" id="GO:0007165">
    <property type="term" value="P:signal transduction"/>
    <property type="evidence" value="ECO:0007669"/>
    <property type="project" value="InterPro"/>
</dbReference>
<proteinExistence type="predicted"/>
<feature type="transmembrane region" description="Helical" evidence="1">
    <location>
        <begin position="1429"/>
        <end position="1447"/>
    </location>
</feature>
<dbReference type="InterPro" id="IPR035897">
    <property type="entry name" value="Toll_tir_struct_dom_sf"/>
</dbReference>
<keyword evidence="1" id="KW-0812">Transmembrane</keyword>
<sequence length="1504" mass="170990">MALPSSSLQDVFISYGRADSRLFARQINDRLVEAGLEVWFDFDDIPLGVDYQNQINDGIEKADNFLFIISPHSVNSPYCAKEIELALACNKRIIPLLHVEEISYETWQQRNPDANISGWQAIQEKGVHSSFPNMHPEISKINWVYFREGIDDFETGMAGLQAILTRQQPYVHQHTQLLVRALDWQRQQRQSRYLLTDETALAEAQAWLDTRFKDEQPPCTPTDLHCEFITESLKLANDQMTQIFISYSEEDMEIQEKVRKRLMREGFAVWINTVDIPTAEDFQVAINQGIEKADNIVLLLSPNSLTSKYCQQELAHGRRYHKRIIPLLVQSMDVATLPSDLRMLQFIDFSSLASDIHFDRAVDELIRTLRTAADYVEQHKRLLVKALAWERQKRDRKFLLRSGDFAMAQAWLSEPGPPGSSPTDLHIAYIQASQGINQFYDAFISYGRVDSKAFATDLWQRLNDQGFQVWFDQNDIPLGVDFQEQINDGIEKSHNFIFIISPHSVHSPYCAKEISLALKYNKRIIPILQVEEISYATWKDRNPAGSEEQWQAYKSTGKHSSFPNMHPQIGKINWIYARDGIDDLTAAIDGLVGLCHRHEDYVHQHTELLISALAWERHQNQVSYLLMGEDRLRAQNWLLTEFSAEQPPCRPSLSQSTFITESIKAADGGMTQVFLSYAQEDLTSKELIRYNLLQAGVTIWTDTVDIHMGEDFEAAIQRGIEEADNIVYLISQASLASEYCQMEIDQALDLNKRVIPILVEEINVSLLPDKIRKIQFVNLTDNQTAVDLEEDVAELLRTIRQDARYFNQHKRLLVRALKWERQKQNPSLLLQHRMQDTFLAWAQTAKDRVVGGVLPLQLAFLEASQLQSPDQTLGVFFIHHIDDVDFSQRLNETLLIQGKSSWLSPEGAAGEMEHWDDTQQLMDNAENVLFMLSPSSVRCEACLTQLSYAQSQQKRILPVIYRDVVKSTVPDGLESIPWSDFRRHGGDFLVNFGELFRTLESEPFHVRSHTRLLVKAAEWDAAQKDDSFLLRGNDLADSVSWLQQATDKTPPVTALQKAYIEASQALPFKKIKTRSVALTTVVSALAVSVIRLFGGLQLLETRAYDQFLRWRPNETEQDERLLIVKVDAPSGEWLREQMIDGQYEPGIGTIPENALSEAIRVLNSHDARLIGLDFFRDFPAQGDLANDLAWVDNLFGICQTASAQVSDIGNEMPEARVGFANFLQDGGKIVRRQFLFHWVGDDSPCVSEESFTLLLAKTYLDAEGIASEVIIGSDQWGEYIDSVVVGDIVLPNLSSGNGTAYHTDTGRQTWQNWGGREWSDLGGAQTLLNFWTYEDPDTQERFGARIKDFAQQVSLEAVIKNEVDPGLIRDRIVLIGYTDFSDRNSDDFNTPYGDSVPGVYLHGQMISQLINAVLEDRPLMRWWSFVEEAGWILLWSGMGGVVFWRFVKPVPVLIAAVSSVGVLTLACYGFMAGFVIWVPWVPALVGWGLTGSVVGYMTYRLRKG</sequence>
<feature type="domain" description="TIR" evidence="2">
    <location>
        <begin position="7"/>
        <end position="126"/>
    </location>
</feature>
<dbReference type="PANTHER" id="PTHR47508">
    <property type="entry name" value="SAM DOMAIN-CONTAINING PROTEIN-RELATED"/>
    <property type="match status" value="1"/>
</dbReference>
<dbReference type="RefSeq" id="WP_163702762.1">
    <property type="nucleotide sequence ID" value="NZ_QXHD01000004.1"/>
</dbReference>
<evidence type="ECO:0000256" key="1">
    <source>
        <dbReference type="SAM" id="Phobius"/>
    </source>
</evidence>
<dbReference type="Pfam" id="PF13676">
    <property type="entry name" value="TIR_2"/>
    <property type="match status" value="5"/>
</dbReference>
<feature type="transmembrane region" description="Helical" evidence="1">
    <location>
        <begin position="1477"/>
        <end position="1499"/>
    </location>
</feature>